<dbReference type="Gene3D" id="1.10.225.10">
    <property type="entry name" value="Saposin-like"/>
    <property type="match status" value="1"/>
</dbReference>
<reference evidence="12" key="2">
    <citation type="submission" date="2020-09" db="EMBL/GenBank/DDBJ databases">
        <authorList>
            <person name="Kikuchi T."/>
        </authorList>
    </citation>
    <scope>NUCLEOTIDE SEQUENCE</scope>
    <source>
        <strain evidence="12">Ka4C1</strain>
    </source>
</reference>
<evidence type="ECO:0000259" key="10">
    <source>
        <dbReference type="Pfam" id="PF10208"/>
    </source>
</evidence>
<dbReference type="SMR" id="A0A1I7RHH7"/>
<name>A0A1I7RHH7_BURXY</name>
<evidence type="ECO:0000313" key="13">
    <source>
        <dbReference type="Proteomes" id="UP000095284"/>
    </source>
</evidence>
<dbReference type="GO" id="GO:0005615">
    <property type="term" value="C:extracellular space"/>
    <property type="evidence" value="ECO:0007669"/>
    <property type="project" value="TreeGrafter"/>
</dbReference>
<dbReference type="EMBL" id="CAJFDI010000004">
    <property type="protein sequence ID" value="CAD5226324.1"/>
    <property type="molecule type" value="Genomic_DNA"/>
</dbReference>
<evidence type="ECO:0000256" key="6">
    <source>
        <dbReference type="ARBA" id="ARBA00023157"/>
    </source>
</evidence>
<dbReference type="PANTHER" id="PTHR12990:SF5">
    <property type="entry name" value="MESENCEPHALIC ASTROCYTE-DERIVED NEUROTROPHIC FACTOR HOMOLOG"/>
    <property type="match status" value="1"/>
</dbReference>
<evidence type="ECO:0000256" key="7">
    <source>
        <dbReference type="ARBA" id="ARBA00024999"/>
    </source>
</evidence>
<keyword evidence="5 9" id="KW-0732">Signal</keyword>
<evidence type="ECO:0000256" key="5">
    <source>
        <dbReference type="ARBA" id="ARBA00022729"/>
    </source>
</evidence>
<feature type="domain" description="ARMET N-terminal" evidence="11">
    <location>
        <begin position="22"/>
        <end position="118"/>
    </location>
</feature>
<comment type="subcellular location">
    <subcellularLocation>
        <location evidence="1">Secreted</location>
    </subcellularLocation>
</comment>
<dbReference type="EMBL" id="CAJFCV020000004">
    <property type="protein sequence ID" value="CAG9115744.1"/>
    <property type="molecule type" value="Genomic_DNA"/>
</dbReference>
<evidence type="ECO:0000256" key="9">
    <source>
        <dbReference type="SAM" id="SignalP"/>
    </source>
</evidence>
<protein>
    <recommendedName>
        <fullName evidence="3">Mesencephalic astrocyte-derived neurotrophic factor homolog</fullName>
    </recommendedName>
    <alternativeName>
        <fullName evidence="8">MANF/CDNF-like protein</fullName>
    </alternativeName>
</protein>
<evidence type="ECO:0000313" key="12">
    <source>
        <dbReference type="EMBL" id="CAD5226324.1"/>
    </source>
</evidence>
<dbReference type="InterPro" id="IPR036361">
    <property type="entry name" value="SAP_dom_sf"/>
</dbReference>
<keyword evidence="4" id="KW-0964">Secreted</keyword>
<evidence type="ECO:0000313" key="14">
    <source>
        <dbReference type="Proteomes" id="UP000659654"/>
    </source>
</evidence>
<dbReference type="FunFam" id="1.10.225.10:FF:000003">
    <property type="entry name" value="Mesencephalic astrocyte-derived neurotrophic factor"/>
    <property type="match status" value="1"/>
</dbReference>
<evidence type="ECO:0000256" key="8">
    <source>
        <dbReference type="ARBA" id="ARBA00032923"/>
    </source>
</evidence>
<dbReference type="WBParaSite" id="BXY_0015400.1">
    <property type="protein sequence ID" value="BXY_0015400.1"/>
    <property type="gene ID" value="BXY_0015400"/>
</dbReference>
<feature type="chain" id="PRO_5040571612" description="Mesencephalic astrocyte-derived neurotrophic factor homolog" evidence="9">
    <location>
        <begin position="19"/>
        <end position="169"/>
    </location>
</feature>
<dbReference type="GO" id="GO:0031175">
    <property type="term" value="P:neuron projection development"/>
    <property type="evidence" value="ECO:0007669"/>
    <property type="project" value="TreeGrafter"/>
</dbReference>
<accession>A0A1I7RHH7</accession>
<dbReference type="Proteomes" id="UP000095284">
    <property type="component" value="Unplaced"/>
</dbReference>
<dbReference type="Proteomes" id="UP000659654">
    <property type="component" value="Unassembled WGS sequence"/>
</dbReference>
<keyword evidence="6" id="KW-1015">Disulfide bond</keyword>
<organism evidence="13 15">
    <name type="scientific">Bursaphelenchus xylophilus</name>
    <name type="common">Pinewood nematode worm</name>
    <name type="synonym">Aphelenchoides xylophilus</name>
    <dbReference type="NCBI Taxonomy" id="6326"/>
    <lineage>
        <taxon>Eukaryota</taxon>
        <taxon>Metazoa</taxon>
        <taxon>Ecdysozoa</taxon>
        <taxon>Nematoda</taxon>
        <taxon>Chromadorea</taxon>
        <taxon>Rhabditida</taxon>
        <taxon>Tylenchina</taxon>
        <taxon>Tylenchomorpha</taxon>
        <taxon>Aphelenchoidea</taxon>
        <taxon>Aphelenchoididae</taxon>
        <taxon>Bursaphelenchus</taxon>
    </lineage>
</organism>
<dbReference type="InterPro" id="IPR045332">
    <property type="entry name" value="ARMET_N"/>
</dbReference>
<dbReference type="SUPFAM" id="SSF68906">
    <property type="entry name" value="SAP domain"/>
    <property type="match status" value="1"/>
</dbReference>
<dbReference type="InterPro" id="IPR019345">
    <property type="entry name" value="ARMET_C"/>
</dbReference>
<feature type="domain" description="ARMET C-terminal" evidence="10">
    <location>
        <begin position="122"/>
        <end position="164"/>
    </location>
</feature>
<dbReference type="InterPro" id="IPR045333">
    <property type="entry name" value="ARMET-like"/>
</dbReference>
<dbReference type="AlphaFoldDB" id="A0A1I7RHH7"/>
<evidence type="ECO:0000256" key="1">
    <source>
        <dbReference type="ARBA" id="ARBA00004613"/>
    </source>
</evidence>
<evidence type="ECO:0000256" key="2">
    <source>
        <dbReference type="ARBA" id="ARBA00005617"/>
    </source>
</evidence>
<dbReference type="FunFam" id="1.10.720.30:FF:000003">
    <property type="entry name" value="Mesencephalic astrocyte-derived neurotrophic factor"/>
    <property type="match status" value="1"/>
</dbReference>
<comment type="function">
    <text evidence="7">Required during the maturation of the embryonic nervous system for maintenance of neuronal and cuticular connectivity. Essential for maintenance of dopaminergic neurons and dopamine levels.</text>
</comment>
<dbReference type="GO" id="GO:0005783">
    <property type="term" value="C:endoplasmic reticulum"/>
    <property type="evidence" value="ECO:0007669"/>
    <property type="project" value="TreeGrafter"/>
</dbReference>
<dbReference type="Pfam" id="PF20145">
    <property type="entry name" value="ARMET_N"/>
    <property type="match status" value="1"/>
</dbReference>
<evidence type="ECO:0000313" key="15">
    <source>
        <dbReference type="WBParaSite" id="BXY_0015400.1"/>
    </source>
</evidence>
<evidence type="ECO:0000256" key="4">
    <source>
        <dbReference type="ARBA" id="ARBA00022525"/>
    </source>
</evidence>
<evidence type="ECO:0000259" key="11">
    <source>
        <dbReference type="Pfam" id="PF20145"/>
    </source>
</evidence>
<dbReference type="Gene3D" id="1.10.720.30">
    <property type="entry name" value="SAP domain"/>
    <property type="match status" value="1"/>
</dbReference>
<feature type="signal peptide" evidence="9">
    <location>
        <begin position="1"/>
        <end position="18"/>
    </location>
</feature>
<reference evidence="15" key="1">
    <citation type="submission" date="2016-11" db="UniProtKB">
        <authorList>
            <consortium name="WormBaseParasite"/>
        </authorList>
    </citation>
    <scope>IDENTIFICATION</scope>
</reference>
<dbReference type="OrthoDB" id="5597848at2759"/>
<keyword evidence="14" id="KW-1185">Reference proteome</keyword>
<dbReference type="Pfam" id="PF10208">
    <property type="entry name" value="ARMET_C"/>
    <property type="match status" value="1"/>
</dbReference>
<evidence type="ECO:0000256" key="3">
    <source>
        <dbReference type="ARBA" id="ARBA00014267"/>
    </source>
</evidence>
<dbReference type="Proteomes" id="UP000582659">
    <property type="component" value="Unassembled WGS sequence"/>
</dbReference>
<dbReference type="eggNOG" id="KOG4154">
    <property type="taxonomic scope" value="Eukaryota"/>
</dbReference>
<dbReference type="GO" id="GO:0071542">
    <property type="term" value="P:dopaminergic neuron differentiation"/>
    <property type="evidence" value="ECO:0007669"/>
    <property type="project" value="TreeGrafter"/>
</dbReference>
<dbReference type="PANTHER" id="PTHR12990">
    <property type="entry name" value="ARMET-LIKE PROTEIN"/>
    <property type="match status" value="1"/>
</dbReference>
<gene>
    <name evidence="12" type="ORF">BXYJ_LOCUS8988</name>
</gene>
<comment type="similarity">
    <text evidence="2">Belongs to the ARMET family.</text>
</comment>
<proteinExistence type="inferred from homology"/>
<sequence length="169" mass="19267">MKLLSFLVLSVLVLEVYCAKDDCEVCTKVLTDILDKVPTDKKSNPDVIDKIARSHCKGLKAKEHKLCFYIGALPDSATSIMGEVTKPLSWGMPPAKICAEKLQKMDSQICELKFDKSIDWKSVDLKKLRVKELKKILENWGETCKGCTEKTEFIKRIEELKPKYVKEEL</sequence>